<protein>
    <submittedName>
        <fullName evidence="7">Putative transcriptional regulator</fullName>
    </submittedName>
</protein>
<feature type="domain" description="HTH tetR-type" evidence="6">
    <location>
        <begin position="23"/>
        <end position="83"/>
    </location>
</feature>
<name>A0A1Q2HZN8_9CORY</name>
<evidence type="ECO:0000256" key="3">
    <source>
        <dbReference type="ARBA" id="ARBA00023163"/>
    </source>
</evidence>
<dbReference type="SUPFAM" id="SSF48498">
    <property type="entry name" value="Tetracyclin repressor-like, C-terminal domain"/>
    <property type="match status" value="1"/>
</dbReference>
<dbReference type="Pfam" id="PF00440">
    <property type="entry name" value="TetR_N"/>
    <property type="match status" value="1"/>
</dbReference>
<keyword evidence="2 4" id="KW-0238">DNA-binding</keyword>
<dbReference type="KEGG" id="cgv:CGLAU_11790"/>
<proteinExistence type="predicted"/>
<dbReference type="InterPro" id="IPR036271">
    <property type="entry name" value="Tet_transcr_reg_TetR-rel_C_sf"/>
</dbReference>
<evidence type="ECO:0000313" key="7">
    <source>
        <dbReference type="EMBL" id="AQQ16289.1"/>
    </source>
</evidence>
<evidence type="ECO:0000313" key="8">
    <source>
        <dbReference type="Proteomes" id="UP000217209"/>
    </source>
</evidence>
<accession>A0A1Q2HZN8</accession>
<feature type="compositionally biased region" description="Basic residues" evidence="5">
    <location>
        <begin position="13"/>
        <end position="23"/>
    </location>
</feature>
<gene>
    <name evidence="7" type="ORF">CGLAU_11790</name>
</gene>
<dbReference type="PROSITE" id="PS50977">
    <property type="entry name" value="HTH_TETR_2"/>
    <property type="match status" value="1"/>
</dbReference>
<evidence type="ECO:0000256" key="5">
    <source>
        <dbReference type="SAM" id="MobiDB-lite"/>
    </source>
</evidence>
<dbReference type="PANTHER" id="PTHR47506">
    <property type="entry name" value="TRANSCRIPTIONAL REGULATORY PROTEIN"/>
    <property type="match status" value="1"/>
</dbReference>
<keyword evidence="8" id="KW-1185">Reference proteome</keyword>
<dbReference type="InterPro" id="IPR001647">
    <property type="entry name" value="HTH_TetR"/>
</dbReference>
<evidence type="ECO:0000256" key="2">
    <source>
        <dbReference type="ARBA" id="ARBA00023125"/>
    </source>
</evidence>
<keyword evidence="1" id="KW-0805">Transcription regulation</keyword>
<reference evidence="7 8" key="1">
    <citation type="submission" date="2016-12" db="EMBL/GenBank/DDBJ databases">
        <authorList>
            <person name="Song W.-J."/>
            <person name="Kurnit D.M."/>
        </authorList>
    </citation>
    <scope>NUCLEOTIDE SEQUENCE [LARGE SCALE GENOMIC DNA]</scope>
    <source>
        <strain evidence="7 8">DSM 30827</strain>
    </source>
</reference>
<dbReference type="InterPro" id="IPR009057">
    <property type="entry name" value="Homeodomain-like_sf"/>
</dbReference>
<organism evidence="7 8">
    <name type="scientific">Corynebacterium glaucum</name>
    <dbReference type="NCBI Taxonomy" id="187491"/>
    <lineage>
        <taxon>Bacteria</taxon>
        <taxon>Bacillati</taxon>
        <taxon>Actinomycetota</taxon>
        <taxon>Actinomycetes</taxon>
        <taxon>Mycobacteriales</taxon>
        <taxon>Corynebacteriaceae</taxon>
        <taxon>Corynebacterium</taxon>
    </lineage>
</organism>
<feature type="region of interest" description="Disordered" evidence="5">
    <location>
        <begin position="1"/>
        <end position="25"/>
    </location>
</feature>
<dbReference type="EMBL" id="CP019688">
    <property type="protein sequence ID" value="AQQ16289.1"/>
    <property type="molecule type" value="Genomic_DNA"/>
</dbReference>
<dbReference type="PANTHER" id="PTHR47506:SF1">
    <property type="entry name" value="HTH-TYPE TRANSCRIPTIONAL REGULATOR YJDC"/>
    <property type="match status" value="1"/>
</dbReference>
<feature type="DNA-binding region" description="H-T-H motif" evidence="4">
    <location>
        <begin position="46"/>
        <end position="65"/>
    </location>
</feature>
<keyword evidence="3" id="KW-0804">Transcription</keyword>
<dbReference type="SUPFAM" id="SSF46689">
    <property type="entry name" value="Homeodomain-like"/>
    <property type="match status" value="1"/>
</dbReference>
<dbReference type="Proteomes" id="UP000217209">
    <property type="component" value="Chromosome"/>
</dbReference>
<dbReference type="PRINTS" id="PR00455">
    <property type="entry name" value="HTHTETR"/>
</dbReference>
<evidence type="ECO:0000259" key="6">
    <source>
        <dbReference type="PROSITE" id="PS50977"/>
    </source>
</evidence>
<dbReference type="AlphaFoldDB" id="A0A1Q2HZN8"/>
<evidence type="ECO:0000256" key="4">
    <source>
        <dbReference type="PROSITE-ProRule" id="PRU00335"/>
    </source>
</evidence>
<dbReference type="GO" id="GO:0003677">
    <property type="term" value="F:DNA binding"/>
    <property type="evidence" value="ECO:0007669"/>
    <property type="project" value="UniProtKB-UniRule"/>
</dbReference>
<evidence type="ECO:0000256" key="1">
    <source>
        <dbReference type="ARBA" id="ARBA00023015"/>
    </source>
</evidence>
<dbReference type="Gene3D" id="1.10.357.10">
    <property type="entry name" value="Tetracycline Repressor, domain 2"/>
    <property type="match status" value="1"/>
</dbReference>
<sequence length="214" mass="24001">MTSSNTGSDAGKKKPSARRRNRPSPRERLLDAATKLFNEEGIRVIGIDRVLREADVAKASLYSLLGSKDNLVVAYLERLDEEYRARWEERAAKADDLDGKIIAFFDMAIDEEPGKNFRGSPFFNAATEYPRPESESERRIVETSLNHRRWMHTTLTELLTRKNGYESSEQADEMLIYLDGGLAGARFTRSVAPLETARQLAKSALGAPAADYSI</sequence>